<dbReference type="EMBL" id="PVSN01000038">
    <property type="protein sequence ID" value="TGE72657.1"/>
    <property type="molecule type" value="Genomic_DNA"/>
</dbReference>
<gene>
    <name evidence="1" type="ORF">C6P11_06020</name>
</gene>
<evidence type="ECO:0000313" key="2">
    <source>
        <dbReference type="Proteomes" id="UP000297646"/>
    </source>
</evidence>
<evidence type="ECO:0000313" key="1">
    <source>
        <dbReference type="EMBL" id="TGE72657.1"/>
    </source>
</evidence>
<name>A0A4Z0S383_WEICO</name>
<accession>A0A4Z0S383</accession>
<dbReference type="AlphaFoldDB" id="A0A4Z0S383"/>
<dbReference type="RefSeq" id="WP_135519527.1">
    <property type="nucleotide sequence ID" value="NZ_PVSN01000038.1"/>
</dbReference>
<sequence>MDALKDWFTNLKQQVTNFTTDSKRTVSATKDVKASLANVQTELPAVQDFVKDVQNQVEKMNFKNKPRLERITEAQTRIQNALSSLKKH</sequence>
<dbReference type="OrthoDB" id="2148353at2"/>
<reference evidence="1 2" key="1">
    <citation type="submission" date="2018-03" db="EMBL/GenBank/DDBJ databases">
        <title>Genome sequencing of Weissella confusa isolates.</title>
        <authorList>
            <person name="Kajala I."/>
            <person name="Baruah R."/>
            <person name="Bergsveinson J."/>
            <person name="Juvonen R."/>
            <person name="Ziola B."/>
        </authorList>
    </citation>
    <scope>NUCLEOTIDE SEQUENCE [LARGE SCALE GENOMIC DNA]</scope>
    <source>
        <strain evidence="1 2">VTT E-062653</strain>
    </source>
</reference>
<proteinExistence type="predicted"/>
<comment type="caution">
    <text evidence="1">The sequence shown here is derived from an EMBL/GenBank/DDBJ whole genome shotgun (WGS) entry which is preliminary data.</text>
</comment>
<dbReference type="Proteomes" id="UP000297646">
    <property type="component" value="Unassembled WGS sequence"/>
</dbReference>
<dbReference type="SUPFAM" id="SSF46966">
    <property type="entry name" value="Spectrin repeat"/>
    <property type="match status" value="1"/>
</dbReference>
<dbReference type="Gene3D" id="1.20.58.60">
    <property type="match status" value="1"/>
</dbReference>
<protein>
    <submittedName>
        <fullName evidence="1">Uncharacterized protein</fullName>
    </submittedName>
</protein>
<organism evidence="1 2">
    <name type="scientific">Weissella confusa</name>
    <name type="common">Lactobacillus confusus</name>
    <dbReference type="NCBI Taxonomy" id="1583"/>
    <lineage>
        <taxon>Bacteria</taxon>
        <taxon>Bacillati</taxon>
        <taxon>Bacillota</taxon>
        <taxon>Bacilli</taxon>
        <taxon>Lactobacillales</taxon>
        <taxon>Lactobacillaceae</taxon>
        <taxon>Weissella</taxon>
    </lineage>
</organism>